<organism evidence="2 3">
    <name type="scientific">Ophiocordyceps polyrhachis-furcata BCC 54312</name>
    <dbReference type="NCBI Taxonomy" id="1330021"/>
    <lineage>
        <taxon>Eukaryota</taxon>
        <taxon>Fungi</taxon>
        <taxon>Dikarya</taxon>
        <taxon>Ascomycota</taxon>
        <taxon>Pezizomycotina</taxon>
        <taxon>Sordariomycetes</taxon>
        <taxon>Hypocreomycetidae</taxon>
        <taxon>Hypocreales</taxon>
        <taxon>Ophiocordycipitaceae</taxon>
        <taxon>Ophiocordyceps</taxon>
    </lineage>
</organism>
<keyword evidence="3" id="KW-1185">Reference proteome</keyword>
<keyword evidence="1" id="KW-0812">Transmembrane</keyword>
<name>A0A367LNR0_9HYPO</name>
<feature type="non-terminal residue" evidence="2">
    <location>
        <position position="1"/>
    </location>
</feature>
<protein>
    <submittedName>
        <fullName evidence="2">Uncharacterized protein</fullName>
    </submittedName>
</protein>
<feature type="transmembrane region" description="Helical" evidence="1">
    <location>
        <begin position="44"/>
        <end position="66"/>
    </location>
</feature>
<evidence type="ECO:0000313" key="3">
    <source>
        <dbReference type="Proteomes" id="UP000253664"/>
    </source>
</evidence>
<gene>
    <name evidence="2" type="ORF">L249_3066</name>
</gene>
<comment type="caution">
    <text evidence="2">The sequence shown here is derived from an EMBL/GenBank/DDBJ whole genome shotgun (WGS) entry which is preliminary data.</text>
</comment>
<accession>A0A367LNR0</accession>
<dbReference type="Proteomes" id="UP000253664">
    <property type="component" value="Unassembled WGS sequence"/>
</dbReference>
<proteinExistence type="predicted"/>
<keyword evidence="1" id="KW-1133">Transmembrane helix</keyword>
<keyword evidence="1" id="KW-0472">Membrane</keyword>
<evidence type="ECO:0000256" key="1">
    <source>
        <dbReference type="SAM" id="Phobius"/>
    </source>
</evidence>
<dbReference type="EMBL" id="LKCN02000001">
    <property type="protein sequence ID" value="RCI16073.1"/>
    <property type="molecule type" value="Genomic_DNA"/>
</dbReference>
<dbReference type="AlphaFoldDB" id="A0A367LNR0"/>
<reference evidence="2 3" key="1">
    <citation type="journal article" date="2015" name="BMC Genomics">
        <title>Insights from the genome of Ophiocordyceps polyrhachis-furcata to pathogenicity and host specificity in insect fungi.</title>
        <authorList>
            <person name="Wichadakul D."/>
            <person name="Kobmoo N."/>
            <person name="Ingsriswang S."/>
            <person name="Tangphatsornruang S."/>
            <person name="Chantasingh D."/>
            <person name="Luangsa-ard J.J."/>
            <person name="Eurwilaichitr L."/>
        </authorList>
    </citation>
    <scope>NUCLEOTIDE SEQUENCE [LARGE SCALE GENOMIC DNA]</scope>
    <source>
        <strain evidence="2 3">BCC 54312</strain>
    </source>
</reference>
<evidence type="ECO:0000313" key="2">
    <source>
        <dbReference type="EMBL" id="RCI16073.1"/>
    </source>
</evidence>
<sequence>FIENKDAYQTPPKRSTRVGVWLHHYTTSGKHRGVTCMCSYVCSMFVVCLQTGGCHVVECLIMIVYVRRRRTHVRRAASTTEIKHVTVIIMTVDGQSSSHCRLGIDLISSLLSPLARGEDLDTTLCVFYPSIRPLPLPCSPSLSFT</sequence>